<dbReference type="GO" id="GO:0008199">
    <property type="term" value="F:ferric iron binding"/>
    <property type="evidence" value="ECO:0007669"/>
    <property type="project" value="InterPro"/>
</dbReference>
<evidence type="ECO:0000256" key="3">
    <source>
        <dbReference type="ARBA" id="ARBA00023002"/>
    </source>
</evidence>
<gene>
    <name evidence="6" type="ORF">MNBD_DELTA03-1346</name>
</gene>
<dbReference type="GO" id="GO:0004322">
    <property type="term" value="F:ferroxidase activity"/>
    <property type="evidence" value="ECO:0007669"/>
    <property type="project" value="TreeGrafter"/>
</dbReference>
<accession>A0A3B0UXZ5</accession>
<reference evidence="6" key="1">
    <citation type="submission" date="2018-06" db="EMBL/GenBank/DDBJ databases">
        <authorList>
            <person name="Zhirakovskaya E."/>
        </authorList>
    </citation>
    <scope>NUCLEOTIDE SEQUENCE</scope>
</reference>
<dbReference type="InterPro" id="IPR009078">
    <property type="entry name" value="Ferritin-like_SF"/>
</dbReference>
<evidence type="ECO:0000256" key="4">
    <source>
        <dbReference type="ARBA" id="ARBA00023004"/>
    </source>
</evidence>
<dbReference type="GO" id="GO:0008198">
    <property type="term" value="F:ferrous iron binding"/>
    <property type="evidence" value="ECO:0007669"/>
    <property type="project" value="TreeGrafter"/>
</dbReference>
<dbReference type="FunFam" id="1.20.1260.10:FF:000001">
    <property type="entry name" value="Non-heme ferritin"/>
    <property type="match status" value="1"/>
</dbReference>
<evidence type="ECO:0000256" key="1">
    <source>
        <dbReference type="ARBA" id="ARBA00022434"/>
    </source>
</evidence>
<dbReference type="PANTHER" id="PTHR11431">
    <property type="entry name" value="FERRITIN"/>
    <property type="match status" value="1"/>
</dbReference>
<keyword evidence="2" id="KW-0479">Metal-binding</keyword>
<dbReference type="PROSITE" id="PS50905">
    <property type="entry name" value="FERRITIN_LIKE"/>
    <property type="match status" value="1"/>
</dbReference>
<dbReference type="GO" id="GO:0006879">
    <property type="term" value="P:intracellular iron ion homeostasis"/>
    <property type="evidence" value="ECO:0007669"/>
    <property type="project" value="UniProtKB-KW"/>
</dbReference>
<organism evidence="6">
    <name type="scientific">hydrothermal vent metagenome</name>
    <dbReference type="NCBI Taxonomy" id="652676"/>
    <lineage>
        <taxon>unclassified sequences</taxon>
        <taxon>metagenomes</taxon>
        <taxon>ecological metagenomes</taxon>
    </lineage>
</organism>
<dbReference type="PANTHER" id="PTHR11431:SF127">
    <property type="entry name" value="BACTERIAL NON-HEME FERRITIN"/>
    <property type="match status" value="1"/>
</dbReference>
<keyword evidence="3" id="KW-0560">Oxidoreductase</keyword>
<proteinExistence type="predicted"/>
<dbReference type="Pfam" id="PF00210">
    <property type="entry name" value="Ferritin"/>
    <property type="match status" value="1"/>
</dbReference>
<dbReference type="InterPro" id="IPR001519">
    <property type="entry name" value="Ferritin"/>
</dbReference>
<keyword evidence="4" id="KW-0408">Iron</keyword>
<name>A0A3B0UXZ5_9ZZZZ</name>
<dbReference type="Gene3D" id="1.20.1260.10">
    <property type="match status" value="1"/>
</dbReference>
<keyword evidence="1" id="KW-0409">Iron storage</keyword>
<dbReference type="AlphaFoldDB" id="A0A3B0UXZ5"/>
<dbReference type="GO" id="GO:0006826">
    <property type="term" value="P:iron ion transport"/>
    <property type="evidence" value="ECO:0007669"/>
    <property type="project" value="InterPro"/>
</dbReference>
<dbReference type="InterPro" id="IPR041719">
    <property type="entry name" value="Ferritin_prok"/>
</dbReference>
<dbReference type="EMBL" id="UOEX01000149">
    <property type="protein sequence ID" value="VAW36028.1"/>
    <property type="molecule type" value="Genomic_DNA"/>
</dbReference>
<sequence>MFSERMSEAMAGQVNAEYYSAYLYLSMNSYLHSINLSGMANWMKMQTQEELFHGTKMYNFILERGGRVILSKIAQPPSAWDSPLAVFENAYAHERKVTGLINDLVDLAQEERDHATNIFLQWFISEQVEEEANASGIVHKLQLIGNDAGGLFALDQDLGSRVFTMPAGE</sequence>
<evidence type="ECO:0000313" key="6">
    <source>
        <dbReference type="EMBL" id="VAW36028.1"/>
    </source>
</evidence>
<evidence type="ECO:0000256" key="2">
    <source>
        <dbReference type="ARBA" id="ARBA00022723"/>
    </source>
</evidence>
<dbReference type="InterPro" id="IPR008331">
    <property type="entry name" value="Ferritin_DPS_dom"/>
</dbReference>
<dbReference type="SUPFAM" id="SSF47240">
    <property type="entry name" value="Ferritin-like"/>
    <property type="match status" value="1"/>
</dbReference>
<dbReference type="GO" id="GO:0042802">
    <property type="term" value="F:identical protein binding"/>
    <property type="evidence" value="ECO:0007669"/>
    <property type="project" value="UniProtKB-ARBA"/>
</dbReference>
<evidence type="ECO:0000259" key="5">
    <source>
        <dbReference type="PROSITE" id="PS50905"/>
    </source>
</evidence>
<dbReference type="GO" id="GO:0005829">
    <property type="term" value="C:cytosol"/>
    <property type="evidence" value="ECO:0007669"/>
    <property type="project" value="TreeGrafter"/>
</dbReference>
<dbReference type="InterPro" id="IPR009040">
    <property type="entry name" value="Ferritin-like_diiron"/>
</dbReference>
<feature type="domain" description="Ferritin-like diiron" evidence="5">
    <location>
        <begin position="1"/>
        <end position="145"/>
    </location>
</feature>
<dbReference type="CDD" id="cd01055">
    <property type="entry name" value="Nonheme_Ferritin"/>
    <property type="match status" value="1"/>
</dbReference>
<protein>
    <submittedName>
        <fullName evidence="6">Ferritin-like protein 2</fullName>
    </submittedName>
</protein>
<dbReference type="InterPro" id="IPR012347">
    <property type="entry name" value="Ferritin-like"/>
</dbReference>